<keyword evidence="4" id="KW-1185">Reference proteome</keyword>
<dbReference type="PANTHER" id="PTHR11731">
    <property type="entry name" value="PROTEASE FAMILY S9B,C DIPEPTIDYL-PEPTIDASE IV-RELATED"/>
    <property type="match status" value="1"/>
</dbReference>
<accession>A0ABX5Y757</accession>
<dbReference type="EMBL" id="CP036432">
    <property type="protein sequence ID" value="QDV88846.1"/>
    <property type="molecule type" value="Genomic_DNA"/>
</dbReference>
<dbReference type="InterPro" id="IPR029058">
    <property type="entry name" value="AB_hydrolase_fold"/>
</dbReference>
<dbReference type="InterPro" id="IPR050278">
    <property type="entry name" value="Serine_Prot_S9B/DPPIV"/>
</dbReference>
<dbReference type="GO" id="GO:0016787">
    <property type="term" value="F:hydrolase activity"/>
    <property type="evidence" value="ECO:0007669"/>
    <property type="project" value="UniProtKB-KW"/>
</dbReference>
<name>A0ABX5Y757_9BACT</name>
<evidence type="ECO:0000256" key="1">
    <source>
        <dbReference type="SAM" id="MobiDB-lite"/>
    </source>
</evidence>
<dbReference type="EC" id="3.4.14.12" evidence="3"/>
<sequence length="1070" mass="120986">MNLAKTALSATLRTPRQTFLCCWFALLGLSPAPRPVSAERPAISRRPLEHHDYDVWNTLSSSQLSRDGKWAMYQIDSGKIDGESTLCIRSTTSPTEYLAPRGRSQRFSFDSRYAVFLISPEKQLVKELTEKKTKPDEMPKAQLQILELASGDVVTIDRVASFQLPEESGDWIGYQMEKQIESTPVKTRESGVRETYQVTPNGLERPTKKLKLKKRESLQPTAEEAPTSTKTPPAKNDLKTAEKESSNVADSDGDDGKAKAEGTTLVLRKLDSGFQQTYPHVTQFVFSKDATRLAMVTSVKAVEPDENSDEAEAKQAPGLSGDGVHLVDLTSHKRTRIIGGVGQYKNLAFNEDGTRLAFLTDKDDNDAKSPRWSVYLWNQGQKTAAEIAVEGSNGIPAGWWVATDSDQRFSEDDRRLYFETAPIPDSVIEERERVAAEQEGKPVAEPDDEDEQANLDIWHWQDPYLQPQQLLQAEAERKRDYRAAYHFKAKRIVQLATRQIPVVDIDVRSKSNRAIAVTDMEYRKVLSWESPGFQDTYLVNLDSGKRDRVQQHVRWNARLSPSAKFIYWFDAELRKWFAQSTTSGSQPVNVTATIKQRLDDVLHDRPSLPGAYGTAGWIKDDKALLVYDRFDIWLVDPTGQSPAVRLTQGRENKLRFRYQRLDPKERLIATDDAIVLSAFNEATKASGFYSLTLDRDMWKKPKQKGQDRSDVSPLRQLIMLDESLSSLKKAESSDAVIFTRNTFEMCPDLWASTLDFESIDRISDVNPQQEDYAWGTAELVHWKATDGQRLDGILYRPDGFDPQKKYPMLLYFYERSSDRLHRYHTPAAGRSSINISFYVSRGYVVFVPDIPYKTGQPGASAANAILSGVSHVVAEGFIDEKRIGMQGHSWGGYQTAYLVTQTDRFACAESGAPVSNMTSAYGGIRWSSGRSRMFQYERTQSRIGDDLWAARDKYIANSPLFFADKINTPLLILHNDNDGAVPWYQGIELFVALRRLEKPAWMLNYNGNSHGVDGQPNRRDFAIRMQQFFDHYLKQAPEPEWMAVGVPAVKKGKELGLELLEPLEPVEPAE</sequence>
<feature type="region of interest" description="Disordered" evidence="1">
    <location>
        <begin position="182"/>
        <end position="258"/>
    </location>
</feature>
<feature type="domain" description="Peptidase S9 prolyl oligopeptidase catalytic" evidence="2">
    <location>
        <begin position="834"/>
        <end position="1035"/>
    </location>
</feature>
<dbReference type="Pfam" id="PF00326">
    <property type="entry name" value="Peptidase_S9"/>
    <property type="match status" value="1"/>
</dbReference>
<feature type="compositionally biased region" description="Basic and acidic residues" evidence="1">
    <location>
        <begin position="236"/>
        <end position="245"/>
    </location>
</feature>
<dbReference type="RefSeq" id="WP_145221600.1">
    <property type="nucleotide sequence ID" value="NZ_CP036432.1"/>
</dbReference>
<dbReference type="SUPFAM" id="SSF82171">
    <property type="entry name" value="DPP6 N-terminal domain-like"/>
    <property type="match status" value="1"/>
</dbReference>
<protein>
    <submittedName>
        <fullName evidence="3">Prolyl tripeptidyl peptidase</fullName>
        <ecNumber evidence="3">3.4.14.12</ecNumber>
    </submittedName>
</protein>
<evidence type="ECO:0000313" key="3">
    <source>
        <dbReference type="EMBL" id="QDV88846.1"/>
    </source>
</evidence>
<reference evidence="3 4" key="1">
    <citation type="submission" date="2019-02" db="EMBL/GenBank/DDBJ databases">
        <title>Deep-cultivation of Planctomycetes and their phenomic and genomic characterization uncovers novel biology.</title>
        <authorList>
            <person name="Wiegand S."/>
            <person name="Jogler M."/>
            <person name="Boedeker C."/>
            <person name="Pinto D."/>
            <person name="Vollmers J."/>
            <person name="Rivas-Marin E."/>
            <person name="Kohn T."/>
            <person name="Peeters S.H."/>
            <person name="Heuer A."/>
            <person name="Rast P."/>
            <person name="Oberbeckmann S."/>
            <person name="Bunk B."/>
            <person name="Jeske O."/>
            <person name="Meyerdierks A."/>
            <person name="Storesund J.E."/>
            <person name="Kallscheuer N."/>
            <person name="Luecker S."/>
            <person name="Lage O.M."/>
            <person name="Pohl T."/>
            <person name="Merkel B.J."/>
            <person name="Hornburger P."/>
            <person name="Mueller R.-W."/>
            <person name="Bruemmer F."/>
            <person name="Labrenz M."/>
            <person name="Spormann A.M."/>
            <person name="Op den Camp H."/>
            <person name="Overmann J."/>
            <person name="Amann R."/>
            <person name="Jetten M.S.M."/>
            <person name="Mascher T."/>
            <person name="Medema M.H."/>
            <person name="Devos D.P."/>
            <person name="Kaster A.-K."/>
            <person name="Ovreas L."/>
            <person name="Rohde M."/>
            <person name="Galperin M.Y."/>
            <person name="Jogler C."/>
        </authorList>
    </citation>
    <scope>NUCLEOTIDE SEQUENCE [LARGE SCALE GENOMIC DNA]</scope>
    <source>
        <strain evidence="3 4">TBK1r</strain>
    </source>
</reference>
<evidence type="ECO:0000313" key="4">
    <source>
        <dbReference type="Proteomes" id="UP000318081"/>
    </source>
</evidence>
<dbReference type="PANTHER" id="PTHR11731:SF193">
    <property type="entry name" value="DIPEPTIDYL PEPTIDASE 9"/>
    <property type="match status" value="1"/>
</dbReference>
<dbReference type="Gene3D" id="2.120.10.30">
    <property type="entry name" value="TolB, C-terminal domain"/>
    <property type="match status" value="1"/>
</dbReference>
<dbReference type="SUPFAM" id="SSF53474">
    <property type="entry name" value="alpha/beta-Hydrolases"/>
    <property type="match status" value="1"/>
</dbReference>
<dbReference type="Proteomes" id="UP000318081">
    <property type="component" value="Chromosome"/>
</dbReference>
<keyword evidence="3" id="KW-0378">Hydrolase</keyword>
<gene>
    <name evidence="3" type="primary">ptpA_3</name>
    <name evidence="3" type="ORF">TBK1r_78810</name>
</gene>
<evidence type="ECO:0000259" key="2">
    <source>
        <dbReference type="Pfam" id="PF00326"/>
    </source>
</evidence>
<proteinExistence type="predicted"/>
<organism evidence="3 4">
    <name type="scientific">Stieleria magnilauensis</name>
    <dbReference type="NCBI Taxonomy" id="2527963"/>
    <lineage>
        <taxon>Bacteria</taxon>
        <taxon>Pseudomonadati</taxon>
        <taxon>Planctomycetota</taxon>
        <taxon>Planctomycetia</taxon>
        <taxon>Pirellulales</taxon>
        <taxon>Pirellulaceae</taxon>
        <taxon>Stieleria</taxon>
    </lineage>
</organism>
<dbReference type="Gene3D" id="3.40.50.1820">
    <property type="entry name" value="alpha/beta hydrolase"/>
    <property type="match status" value="1"/>
</dbReference>
<dbReference type="InterPro" id="IPR011042">
    <property type="entry name" value="6-blade_b-propeller_TolB-like"/>
</dbReference>
<dbReference type="InterPro" id="IPR001375">
    <property type="entry name" value="Peptidase_S9_cat"/>
</dbReference>